<reference evidence="1" key="1">
    <citation type="submission" date="2020-11" db="EMBL/GenBank/DDBJ databases">
        <title>Whole-genome analyses of Nonomuraea sp. K274.</title>
        <authorList>
            <person name="Veyisoglu A."/>
        </authorList>
    </citation>
    <scope>NUCLEOTIDE SEQUENCE</scope>
    <source>
        <strain evidence="1">K274</strain>
    </source>
</reference>
<dbReference type="GO" id="GO:0004519">
    <property type="term" value="F:endonuclease activity"/>
    <property type="evidence" value="ECO:0007669"/>
    <property type="project" value="UniProtKB-KW"/>
</dbReference>
<accession>A0A931AER5</accession>
<dbReference type="Gene3D" id="3.40.1800.10">
    <property type="entry name" value="His-Me finger endonucleases"/>
    <property type="match status" value="1"/>
</dbReference>
<dbReference type="SUPFAM" id="SSF54060">
    <property type="entry name" value="His-Me finger endonucleases"/>
    <property type="match status" value="1"/>
</dbReference>
<gene>
    <name evidence="1" type="ORF">ITP53_39125</name>
</gene>
<dbReference type="InterPro" id="IPR038563">
    <property type="entry name" value="Endonuclease_7_sf"/>
</dbReference>
<dbReference type="EMBL" id="JADOGI010000168">
    <property type="protein sequence ID" value="MBF8191607.1"/>
    <property type="molecule type" value="Genomic_DNA"/>
</dbReference>
<keyword evidence="2" id="KW-1185">Reference proteome</keyword>
<dbReference type="InterPro" id="IPR044925">
    <property type="entry name" value="His-Me_finger_sf"/>
</dbReference>
<dbReference type="Pfam" id="PF02945">
    <property type="entry name" value="Endonuclease_7"/>
    <property type="match status" value="1"/>
</dbReference>
<keyword evidence="1" id="KW-0540">Nuclease</keyword>
<proteinExistence type="predicted"/>
<sequence length="152" mass="17552">MRYRNHGDPLFNSYEQYVRPDGSVLCRLCERWKGSDEYPAQKQSRRPDQRAGRVCRQCRVLQRHNLQWDRYERLLQEQGGSCAICTVTLDGRRDTQIDHDHSCCHGSSSCGKCVRGLLCGNCNKALGLMRDNVAALMRAVEYLQRSSGQRRE</sequence>
<protein>
    <submittedName>
        <fullName evidence="1">Endonuclease VII domain-containing protein</fullName>
    </submittedName>
</protein>
<keyword evidence="1" id="KW-0255">Endonuclease</keyword>
<name>A0A931AER5_9ACTN</name>
<dbReference type="Proteomes" id="UP000605361">
    <property type="component" value="Unassembled WGS sequence"/>
</dbReference>
<dbReference type="InterPro" id="IPR004211">
    <property type="entry name" value="Endonuclease_7"/>
</dbReference>
<organism evidence="1 2">
    <name type="scientific">Nonomuraea cypriaca</name>
    <dbReference type="NCBI Taxonomy" id="1187855"/>
    <lineage>
        <taxon>Bacteria</taxon>
        <taxon>Bacillati</taxon>
        <taxon>Actinomycetota</taxon>
        <taxon>Actinomycetes</taxon>
        <taxon>Streptosporangiales</taxon>
        <taxon>Streptosporangiaceae</taxon>
        <taxon>Nonomuraea</taxon>
    </lineage>
</organism>
<evidence type="ECO:0000313" key="2">
    <source>
        <dbReference type="Proteomes" id="UP000605361"/>
    </source>
</evidence>
<keyword evidence="1" id="KW-0378">Hydrolase</keyword>
<dbReference type="AlphaFoldDB" id="A0A931AER5"/>
<comment type="caution">
    <text evidence="1">The sequence shown here is derived from an EMBL/GenBank/DDBJ whole genome shotgun (WGS) entry which is preliminary data.</text>
</comment>
<evidence type="ECO:0000313" key="1">
    <source>
        <dbReference type="EMBL" id="MBF8191607.1"/>
    </source>
</evidence>